<dbReference type="PROSITE" id="PS51318">
    <property type="entry name" value="TAT"/>
    <property type="match status" value="1"/>
</dbReference>
<keyword evidence="3" id="KW-0560">Oxidoreductase</keyword>
<evidence type="ECO:0000256" key="1">
    <source>
        <dbReference type="ARBA" id="ARBA00011245"/>
    </source>
</evidence>
<proteinExistence type="predicted"/>
<comment type="catalytic activity">
    <reaction evidence="8">
        <text>4 Cu(+) + O2 + 4 H(+) = 4 Cu(2+) + 2 H2O</text>
        <dbReference type="Rhea" id="RHEA:30083"/>
        <dbReference type="ChEBI" id="CHEBI:15377"/>
        <dbReference type="ChEBI" id="CHEBI:15378"/>
        <dbReference type="ChEBI" id="CHEBI:15379"/>
        <dbReference type="ChEBI" id="CHEBI:29036"/>
        <dbReference type="ChEBI" id="CHEBI:49552"/>
        <dbReference type="EC" id="1.16.3.4"/>
    </reaction>
    <physiologicalReaction direction="left-to-right" evidence="8">
        <dbReference type="Rhea" id="RHEA:30084"/>
    </physiologicalReaction>
</comment>
<keyword evidence="9" id="KW-1133">Transmembrane helix</keyword>
<dbReference type="GO" id="GO:0016491">
    <property type="term" value="F:oxidoreductase activity"/>
    <property type="evidence" value="ECO:0007669"/>
    <property type="project" value="UniProtKB-KW"/>
</dbReference>
<dbReference type="InterPro" id="IPR033138">
    <property type="entry name" value="Cu_oxidase_CS"/>
</dbReference>
<evidence type="ECO:0000256" key="4">
    <source>
        <dbReference type="ARBA" id="ARBA00038978"/>
    </source>
</evidence>
<dbReference type="InterPro" id="IPR008972">
    <property type="entry name" value="Cupredoxin"/>
</dbReference>
<gene>
    <name evidence="12" type="ORF">B0F87_10929</name>
</gene>
<keyword evidence="2" id="KW-0479">Metal-binding</keyword>
<dbReference type="GO" id="GO:0005507">
    <property type="term" value="F:copper ion binding"/>
    <property type="evidence" value="ECO:0007669"/>
    <property type="project" value="InterPro"/>
</dbReference>
<reference evidence="12 13" key="1">
    <citation type="submission" date="2018-02" db="EMBL/GenBank/DDBJ databases">
        <title>Subsurface microbial communities from deep shales in Ohio and West Virginia, USA.</title>
        <authorList>
            <person name="Wrighton K."/>
        </authorList>
    </citation>
    <scope>NUCLEOTIDE SEQUENCE [LARGE SCALE GENOMIC DNA]</scope>
    <source>
        <strain evidence="12 13">OWC-DMM</strain>
    </source>
</reference>
<keyword evidence="9" id="KW-0472">Membrane</keyword>
<feature type="transmembrane region" description="Helical" evidence="9">
    <location>
        <begin position="12"/>
        <end position="29"/>
    </location>
</feature>
<dbReference type="CDD" id="cd13907">
    <property type="entry name" value="CuRO_3_MCO_like_1"/>
    <property type="match status" value="1"/>
</dbReference>
<evidence type="ECO:0000256" key="7">
    <source>
        <dbReference type="ARBA" id="ARBA00043090"/>
    </source>
</evidence>
<evidence type="ECO:0000259" key="11">
    <source>
        <dbReference type="Pfam" id="PF07732"/>
    </source>
</evidence>
<dbReference type="PROSITE" id="PS00080">
    <property type="entry name" value="MULTICOPPER_OXIDASE2"/>
    <property type="match status" value="1"/>
</dbReference>
<feature type="domain" description="Plastocyanin-like" evidence="10">
    <location>
        <begin position="458"/>
        <end position="544"/>
    </location>
</feature>
<evidence type="ECO:0000256" key="2">
    <source>
        <dbReference type="ARBA" id="ARBA00022723"/>
    </source>
</evidence>
<evidence type="ECO:0000256" key="8">
    <source>
        <dbReference type="ARBA" id="ARBA00048092"/>
    </source>
</evidence>
<feature type="domain" description="Plastocyanin-like" evidence="11">
    <location>
        <begin position="89"/>
        <end position="185"/>
    </location>
</feature>
<dbReference type="InterPro" id="IPR011706">
    <property type="entry name" value="Cu-oxidase_C"/>
</dbReference>
<comment type="subunit">
    <text evidence="1">Monomer.</text>
</comment>
<dbReference type="Proteomes" id="UP000240010">
    <property type="component" value="Unassembled WGS sequence"/>
</dbReference>
<evidence type="ECO:0000313" key="13">
    <source>
        <dbReference type="Proteomes" id="UP000240010"/>
    </source>
</evidence>
<dbReference type="SUPFAM" id="SSF49503">
    <property type="entry name" value="Cupredoxins"/>
    <property type="match status" value="3"/>
</dbReference>
<dbReference type="RefSeq" id="WP_104429752.1">
    <property type="nucleotide sequence ID" value="NZ_PTIZ01000009.1"/>
</dbReference>
<protein>
    <recommendedName>
        <fullName evidence="5">Multicopper oxidase CueO</fullName>
        <ecNumber evidence="4">1.16.3.4</ecNumber>
    </recommendedName>
    <alternativeName>
        <fullName evidence="6">Copper efflux oxidase</fullName>
    </alternativeName>
    <alternativeName>
        <fullName evidence="7">Cuprous oxidase</fullName>
    </alternativeName>
</protein>
<dbReference type="PROSITE" id="PS00079">
    <property type="entry name" value="MULTICOPPER_OXIDASE1"/>
    <property type="match status" value="1"/>
</dbReference>
<evidence type="ECO:0000259" key="10">
    <source>
        <dbReference type="Pfam" id="PF07731"/>
    </source>
</evidence>
<sequence length="545" mass="60065">MKTTTNLQRRKLLKYAAMGIAGAVTYPSWAQAGEFVRVNAPSADFLPDVEIELTQNTADVAILNGEKTRVWKITGKVTKGPSDVLDNNEGTYLAPTLRFKKGQKVRLFLNNNLPAQSILHWHGLHVPANMDGNPMYAINRGETYVYEFEILNRAGTYFYHAHTHGVTARQVYSGLAGLLIVSDAQEQALNLPNGDLDVPLVIQDRSFDGQNQLVYSAHMMQRMQGFLGDQILVNGRPDFVLPVATRAYRLRLVNGSNSRIYKLAWDDGTPLTVIGVDGGLLESPKQHAYVMLAPGERLELWMDFSGRAVGTELTLRSLQFDASTHGGMGMMGGGMMGGRGHGGMMGHGMGGMMRGGMMSVSTLPSGSDYPLLKIRVAKKEQGDNTLPKVLTPITALQIKNAANAANPRTIALSMQHMSALLNGRSYKMDDVQPDEIIPVNSLQLIEFDNGFNGGMHSMMMDMPHPMHLHGEQFQIVKREVSSGSDNYASVSSGFIDGGWKDTVLVMPGEKVTILKPFNDFKGLFMYHCHNLEHEDMGMMRDFLIK</sequence>
<keyword evidence="9" id="KW-0812">Transmembrane</keyword>
<name>A0A2S6HA82_9GAMM</name>
<evidence type="ECO:0000256" key="3">
    <source>
        <dbReference type="ARBA" id="ARBA00023002"/>
    </source>
</evidence>
<dbReference type="EMBL" id="PTIZ01000009">
    <property type="protein sequence ID" value="PPK74387.1"/>
    <property type="molecule type" value="Genomic_DNA"/>
</dbReference>
<evidence type="ECO:0000256" key="9">
    <source>
        <dbReference type="SAM" id="Phobius"/>
    </source>
</evidence>
<dbReference type="InterPro" id="IPR011707">
    <property type="entry name" value="Cu-oxidase-like_N"/>
</dbReference>
<dbReference type="AlphaFoldDB" id="A0A2S6HA82"/>
<evidence type="ECO:0000256" key="5">
    <source>
        <dbReference type="ARBA" id="ARBA00041027"/>
    </source>
</evidence>
<dbReference type="Pfam" id="PF07732">
    <property type="entry name" value="Cu-oxidase_3"/>
    <property type="match status" value="1"/>
</dbReference>
<dbReference type="PANTHER" id="PTHR48267:SF1">
    <property type="entry name" value="BILIRUBIN OXIDASE"/>
    <property type="match status" value="1"/>
</dbReference>
<organism evidence="12 13">
    <name type="scientific">Methylobacter tundripaludum</name>
    <dbReference type="NCBI Taxonomy" id="173365"/>
    <lineage>
        <taxon>Bacteria</taxon>
        <taxon>Pseudomonadati</taxon>
        <taxon>Pseudomonadota</taxon>
        <taxon>Gammaproteobacteria</taxon>
        <taxon>Methylococcales</taxon>
        <taxon>Methylococcaceae</taxon>
        <taxon>Methylobacter</taxon>
    </lineage>
</organism>
<dbReference type="InterPro" id="IPR045087">
    <property type="entry name" value="Cu-oxidase_fam"/>
</dbReference>
<dbReference type="CDD" id="cd13879">
    <property type="entry name" value="CuRO_2_McoP_like"/>
    <property type="match status" value="1"/>
</dbReference>
<dbReference type="Pfam" id="PF07731">
    <property type="entry name" value="Cu-oxidase_2"/>
    <property type="match status" value="1"/>
</dbReference>
<dbReference type="Gene3D" id="2.60.40.420">
    <property type="entry name" value="Cupredoxins - blue copper proteins"/>
    <property type="match status" value="3"/>
</dbReference>
<evidence type="ECO:0000256" key="6">
    <source>
        <dbReference type="ARBA" id="ARBA00042896"/>
    </source>
</evidence>
<dbReference type="CDD" id="cd13852">
    <property type="entry name" value="CuRO_1_McoP_like"/>
    <property type="match status" value="1"/>
</dbReference>
<accession>A0A2S6HA82</accession>
<dbReference type="PANTHER" id="PTHR48267">
    <property type="entry name" value="CUPREDOXIN SUPERFAMILY PROTEIN"/>
    <property type="match status" value="1"/>
</dbReference>
<dbReference type="EC" id="1.16.3.4" evidence="4"/>
<comment type="caution">
    <text evidence="12">The sequence shown here is derived from an EMBL/GenBank/DDBJ whole genome shotgun (WGS) entry which is preliminary data.</text>
</comment>
<dbReference type="InterPro" id="IPR006311">
    <property type="entry name" value="TAT_signal"/>
</dbReference>
<dbReference type="InterPro" id="IPR002355">
    <property type="entry name" value="Cu_oxidase_Cu_BS"/>
</dbReference>
<evidence type="ECO:0000313" key="12">
    <source>
        <dbReference type="EMBL" id="PPK74387.1"/>
    </source>
</evidence>